<dbReference type="Proteomes" id="UP001595969">
    <property type="component" value="Unassembled WGS sequence"/>
</dbReference>
<evidence type="ECO:0000313" key="2">
    <source>
        <dbReference type="Proteomes" id="UP001595969"/>
    </source>
</evidence>
<reference evidence="2" key="1">
    <citation type="journal article" date="2019" name="Int. J. Syst. Evol. Microbiol.">
        <title>The Global Catalogue of Microorganisms (GCM) 10K type strain sequencing project: providing services to taxonomists for standard genome sequencing and annotation.</title>
        <authorList>
            <consortium name="The Broad Institute Genomics Platform"/>
            <consortium name="The Broad Institute Genome Sequencing Center for Infectious Disease"/>
            <person name="Wu L."/>
            <person name="Ma J."/>
        </authorList>
    </citation>
    <scope>NUCLEOTIDE SEQUENCE [LARGE SCALE GENOMIC DNA]</scope>
    <source>
        <strain evidence="2">CGMCC 1.19032</strain>
    </source>
</reference>
<dbReference type="Pfam" id="PF04392">
    <property type="entry name" value="ABC_sub_bind"/>
    <property type="match status" value="1"/>
</dbReference>
<gene>
    <name evidence="1" type="primary">trpX</name>
    <name evidence="1" type="ORF">ACFO5I_07625</name>
</gene>
<keyword evidence="2" id="KW-1185">Reference proteome</keyword>
<name>A0ABV9MY79_9ENTE</name>
<dbReference type="RefSeq" id="WP_204654346.1">
    <property type="nucleotide sequence ID" value="NZ_JAFBFD010000025.1"/>
</dbReference>
<protein>
    <submittedName>
        <fullName evidence="1">Tryptophan ABC transporter substrate-binding protein</fullName>
    </submittedName>
</protein>
<dbReference type="PANTHER" id="PTHR35271:SF1">
    <property type="entry name" value="ABC TRANSPORTER, SUBSTRATE-BINDING LIPOPROTEIN"/>
    <property type="match status" value="1"/>
</dbReference>
<dbReference type="InterPro" id="IPR047776">
    <property type="entry name" value="ABC_SBP_TrpX-like"/>
</dbReference>
<dbReference type="CDD" id="cd06325">
    <property type="entry name" value="PBP1_ABC_unchar_transporter"/>
    <property type="match status" value="1"/>
</dbReference>
<dbReference type="InterPro" id="IPR007487">
    <property type="entry name" value="ABC_transpt-TYRBP-like"/>
</dbReference>
<sequence>MKNIGLRFTVIGIACILLFGFITGNKESKQTLLSKEQVTYKVGILQFVSHPALDEIKDGVLVGLENEGLVENQNLEVFFQNGQADQSKLATMSQQLVNQNSQALIGIATPAAQALANETKDIPVILGAVTDPVGAGLVKDMGEPGGNITGVSDKAPVFEQIQLATELLPEAKSMGVLYSSAEDNSKYQVAEAKEAAQRLGLEVKEYAVPSTNNISQIVQVMGQAVDFIYIPLDNTIANAMPSVVNEANKLNLPIIPAVDTMVTEGGLATISINQFDIGVKIGEMTARIVKGETKPQNTPIYTFKEGDFIINSTQAEKLGIQIPEAIKEKAKNVGGEEK</sequence>
<accession>A0ABV9MY79</accession>
<comment type="caution">
    <text evidence="1">The sequence shown here is derived from an EMBL/GenBank/DDBJ whole genome shotgun (WGS) entry which is preliminary data.</text>
</comment>
<dbReference type="EMBL" id="JBHSGS010000042">
    <property type="protein sequence ID" value="MFC4719603.1"/>
    <property type="molecule type" value="Genomic_DNA"/>
</dbReference>
<evidence type="ECO:0000313" key="1">
    <source>
        <dbReference type="EMBL" id="MFC4719603.1"/>
    </source>
</evidence>
<dbReference type="NCBIfam" id="NF041285">
    <property type="entry name" value="ABC_SBP_TrpX"/>
    <property type="match status" value="1"/>
</dbReference>
<proteinExistence type="predicted"/>
<organism evidence="1 2">
    <name type="scientific">Enterococcus lemanii</name>
    <dbReference type="NCBI Taxonomy" id="1159752"/>
    <lineage>
        <taxon>Bacteria</taxon>
        <taxon>Bacillati</taxon>
        <taxon>Bacillota</taxon>
        <taxon>Bacilli</taxon>
        <taxon>Lactobacillales</taxon>
        <taxon>Enterococcaceae</taxon>
        <taxon>Enterococcus</taxon>
    </lineage>
</organism>
<dbReference type="PANTHER" id="PTHR35271">
    <property type="entry name" value="ABC TRANSPORTER, SUBSTRATE-BINDING LIPOPROTEIN-RELATED"/>
    <property type="match status" value="1"/>
</dbReference>
<dbReference type="Gene3D" id="3.40.50.2300">
    <property type="match status" value="2"/>
</dbReference>
<dbReference type="InterPro" id="IPR028082">
    <property type="entry name" value="Peripla_BP_I"/>
</dbReference>
<dbReference type="SUPFAM" id="SSF53822">
    <property type="entry name" value="Periplasmic binding protein-like I"/>
    <property type="match status" value="1"/>
</dbReference>